<keyword evidence="2" id="KW-1185">Reference proteome</keyword>
<name>A0A543B1B1_9ACTN</name>
<reference evidence="1 2" key="1">
    <citation type="submission" date="2019-06" db="EMBL/GenBank/DDBJ databases">
        <title>Sequencing the genomes of 1000 actinobacteria strains.</title>
        <authorList>
            <person name="Klenk H.-P."/>
        </authorList>
    </citation>
    <scope>NUCLEOTIDE SEQUENCE [LARGE SCALE GENOMIC DNA]</scope>
    <source>
        <strain evidence="1 2">DSM 45928</strain>
    </source>
</reference>
<gene>
    <name evidence="1" type="ORF">FB566_4213</name>
</gene>
<evidence type="ECO:0000313" key="1">
    <source>
        <dbReference type="EMBL" id="TQL78623.1"/>
    </source>
</evidence>
<dbReference type="EMBL" id="VFOW01000001">
    <property type="protein sequence ID" value="TQL78623.1"/>
    <property type="molecule type" value="Genomic_DNA"/>
</dbReference>
<evidence type="ECO:0000313" key="2">
    <source>
        <dbReference type="Proteomes" id="UP000317043"/>
    </source>
</evidence>
<protein>
    <submittedName>
        <fullName evidence="1">Uncharacterized protein</fullName>
    </submittedName>
</protein>
<sequence>MRFIDGVRRLSDKALDALVGGGTAQAACKSETYYKCVNETWGCRSGLCRYECHVYQNCTVACTKIGDCR</sequence>
<dbReference type="RefSeq" id="WP_142043302.1">
    <property type="nucleotide sequence ID" value="NZ_JBHTGS010000003.1"/>
</dbReference>
<comment type="caution">
    <text evidence="1">The sequence shown here is derived from an EMBL/GenBank/DDBJ whole genome shotgun (WGS) entry which is preliminary data.</text>
</comment>
<dbReference type="InParanoid" id="A0A543B1B1"/>
<proteinExistence type="predicted"/>
<accession>A0A543B1B1</accession>
<dbReference type="AlphaFoldDB" id="A0A543B1B1"/>
<organism evidence="1 2">
    <name type="scientific">Stackebrandtia endophytica</name>
    <dbReference type="NCBI Taxonomy" id="1496996"/>
    <lineage>
        <taxon>Bacteria</taxon>
        <taxon>Bacillati</taxon>
        <taxon>Actinomycetota</taxon>
        <taxon>Actinomycetes</taxon>
        <taxon>Glycomycetales</taxon>
        <taxon>Glycomycetaceae</taxon>
        <taxon>Stackebrandtia</taxon>
    </lineage>
</organism>
<dbReference type="Proteomes" id="UP000317043">
    <property type="component" value="Unassembled WGS sequence"/>
</dbReference>